<proteinExistence type="predicted"/>
<dbReference type="OrthoDB" id="4633492at2"/>
<sequence>MTAFGKWIDTFLDEKGVDLHHTFHIDTPDGGPWKWHSIPLEVVVEVAKGVSASEQMVIKNTLVRLDLCNQPVLPYFEHLAKALAEAVK</sequence>
<protein>
    <submittedName>
        <fullName evidence="1">Uncharacterized protein</fullName>
    </submittedName>
</protein>
<dbReference type="AlphaFoldDB" id="A0A255DT64"/>
<name>A0A255DT64_9MYCO</name>
<dbReference type="Proteomes" id="UP000216063">
    <property type="component" value="Unassembled WGS sequence"/>
</dbReference>
<dbReference type="RefSeq" id="WP_094477379.1">
    <property type="nucleotide sequence ID" value="NZ_NOZR01000003.1"/>
</dbReference>
<organism evidence="1 2">
    <name type="scientific">Mycolicibacterium sphagni</name>
    <dbReference type="NCBI Taxonomy" id="1786"/>
    <lineage>
        <taxon>Bacteria</taxon>
        <taxon>Bacillati</taxon>
        <taxon>Actinomycetota</taxon>
        <taxon>Actinomycetes</taxon>
        <taxon>Mycobacteriales</taxon>
        <taxon>Mycobacteriaceae</taxon>
        <taxon>Mycolicibacterium</taxon>
    </lineage>
</organism>
<dbReference type="EMBL" id="NOZR01000003">
    <property type="protein sequence ID" value="OYN81881.1"/>
    <property type="molecule type" value="Genomic_DNA"/>
</dbReference>
<evidence type="ECO:0000313" key="1">
    <source>
        <dbReference type="EMBL" id="OYN81881.1"/>
    </source>
</evidence>
<gene>
    <name evidence="1" type="ORF">CG716_05295</name>
</gene>
<accession>A0A255DT64</accession>
<evidence type="ECO:0000313" key="2">
    <source>
        <dbReference type="Proteomes" id="UP000216063"/>
    </source>
</evidence>
<reference evidence="1 2" key="1">
    <citation type="submission" date="2017-07" db="EMBL/GenBank/DDBJ databases">
        <title>The new phylogeny of genus Mycobacterium.</title>
        <authorList>
            <person name="Tortoli E."/>
            <person name="Trovato A."/>
            <person name="Cirillo D.M."/>
        </authorList>
    </citation>
    <scope>NUCLEOTIDE SEQUENCE [LARGE SCALE GENOMIC DNA]</scope>
    <source>
        <strain evidence="1 2">ATCC 33027</strain>
    </source>
</reference>
<comment type="caution">
    <text evidence="1">The sequence shown here is derived from an EMBL/GenBank/DDBJ whole genome shotgun (WGS) entry which is preliminary data.</text>
</comment>
<keyword evidence="2" id="KW-1185">Reference proteome</keyword>